<accession>A0ABQ4MJ36</accession>
<organism evidence="1 2">
    <name type="scientific">Paenibacillus vini</name>
    <dbReference type="NCBI Taxonomy" id="1476024"/>
    <lineage>
        <taxon>Bacteria</taxon>
        <taxon>Bacillati</taxon>
        <taxon>Bacillota</taxon>
        <taxon>Bacilli</taxon>
        <taxon>Bacillales</taxon>
        <taxon>Paenibacillaceae</taxon>
        <taxon>Paenibacillus</taxon>
    </lineage>
</organism>
<reference evidence="1 2" key="1">
    <citation type="submission" date="2021-03" db="EMBL/GenBank/DDBJ databases">
        <title>Antimicrobial resistance genes in bacteria isolated from Japanese honey, and their potential for conferring macrolide and lincosamide resistance in the American foulbrood pathogen Paenibacillus larvae.</title>
        <authorList>
            <person name="Okamoto M."/>
            <person name="Kumagai M."/>
            <person name="Kanamori H."/>
            <person name="Takamatsu D."/>
        </authorList>
    </citation>
    <scope>NUCLEOTIDE SEQUENCE [LARGE SCALE GENOMIC DNA]</scope>
    <source>
        <strain evidence="1 2">J42TS3</strain>
    </source>
</reference>
<dbReference type="InterPro" id="IPR025335">
    <property type="entry name" value="DUF4241"/>
</dbReference>
<dbReference type="RefSeq" id="WP_213656747.1">
    <property type="nucleotide sequence ID" value="NZ_BOSL01000028.1"/>
</dbReference>
<dbReference type="EMBL" id="BOSL01000028">
    <property type="protein sequence ID" value="GIP56003.1"/>
    <property type="molecule type" value="Genomic_DNA"/>
</dbReference>
<evidence type="ECO:0000313" key="2">
    <source>
        <dbReference type="Proteomes" id="UP000679992"/>
    </source>
</evidence>
<name>A0ABQ4MJ36_9BACL</name>
<sequence length="205" mass="22940">MSKLLDHIMSMEQKDVIKPETLAHLTVVTGELIACDPLVPHTESFSRTISPGVYPVVAWWLQEEQAIAAVELRLSETRPVRWEMATRPGQDIGDLEDGYIFGYPVDTGLGCFADAKAIAQMEELEERLARELGDQFISFYDNKVEFILEENDDNWGDLVLNTEEGLNVVMFRSGFGDGYYASYWGFSAGGEVVSLVTDFGLFPVL</sequence>
<dbReference type="Proteomes" id="UP000679992">
    <property type="component" value="Unassembled WGS sequence"/>
</dbReference>
<gene>
    <name evidence="1" type="ORF">J42TS3_50380</name>
</gene>
<protein>
    <recommendedName>
        <fullName evidence="3">Cytoplasmic protein</fullName>
    </recommendedName>
</protein>
<comment type="caution">
    <text evidence="1">The sequence shown here is derived from an EMBL/GenBank/DDBJ whole genome shotgun (WGS) entry which is preliminary data.</text>
</comment>
<proteinExistence type="predicted"/>
<evidence type="ECO:0008006" key="3">
    <source>
        <dbReference type="Google" id="ProtNLM"/>
    </source>
</evidence>
<dbReference type="Pfam" id="PF14025">
    <property type="entry name" value="DUF4241"/>
    <property type="match status" value="1"/>
</dbReference>
<evidence type="ECO:0000313" key="1">
    <source>
        <dbReference type="EMBL" id="GIP56003.1"/>
    </source>
</evidence>
<keyword evidence="2" id="KW-1185">Reference proteome</keyword>